<protein>
    <submittedName>
        <fullName evidence="4">Uncharacterized protein</fullName>
    </submittedName>
</protein>
<accession>A0A6J5SA13</accession>
<evidence type="ECO:0000313" key="5">
    <source>
        <dbReference type="EMBL" id="CAB5227127.1"/>
    </source>
</evidence>
<sequence>MKGIEKMVNSTAEHNRMYQIINEEVVEVVRHGDEIMPITDPRTSQIVGQLVLDLWSQDENSTV</sequence>
<dbReference type="EMBL" id="LR797370">
    <property type="protein sequence ID" value="CAB4210531.1"/>
    <property type="molecule type" value="Genomic_DNA"/>
</dbReference>
<evidence type="ECO:0000313" key="3">
    <source>
        <dbReference type="EMBL" id="CAB4198748.1"/>
    </source>
</evidence>
<gene>
    <name evidence="2" type="ORF">UFOVP1075_47</name>
    <name evidence="3" type="ORF">UFOVP1312_39</name>
    <name evidence="4" type="ORF">UFOVP1426_19</name>
    <name evidence="5" type="ORF">UFOVP1522_4</name>
    <name evidence="1" type="ORF">UFOVP989_19</name>
</gene>
<reference evidence="4" key="1">
    <citation type="submission" date="2020-05" db="EMBL/GenBank/DDBJ databases">
        <authorList>
            <person name="Chiriac C."/>
            <person name="Salcher M."/>
            <person name="Ghai R."/>
            <person name="Kavagutti S V."/>
        </authorList>
    </citation>
    <scope>NUCLEOTIDE SEQUENCE</scope>
</reference>
<dbReference type="EMBL" id="LR798372">
    <property type="protein sequence ID" value="CAB5227127.1"/>
    <property type="molecule type" value="Genomic_DNA"/>
</dbReference>
<dbReference type="EMBL" id="LR797263">
    <property type="protein sequence ID" value="CAB4198748.1"/>
    <property type="molecule type" value="Genomic_DNA"/>
</dbReference>
<proteinExistence type="predicted"/>
<dbReference type="EMBL" id="LR796938">
    <property type="protein sequence ID" value="CAB4176251.1"/>
    <property type="molecule type" value="Genomic_DNA"/>
</dbReference>
<evidence type="ECO:0000313" key="4">
    <source>
        <dbReference type="EMBL" id="CAB4210531.1"/>
    </source>
</evidence>
<dbReference type="EMBL" id="LR797011">
    <property type="protein sequence ID" value="CAB4181540.1"/>
    <property type="molecule type" value="Genomic_DNA"/>
</dbReference>
<organism evidence="4">
    <name type="scientific">uncultured Caudovirales phage</name>
    <dbReference type="NCBI Taxonomy" id="2100421"/>
    <lineage>
        <taxon>Viruses</taxon>
        <taxon>Duplodnaviria</taxon>
        <taxon>Heunggongvirae</taxon>
        <taxon>Uroviricota</taxon>
        <taxon>Caudoviricetes</taxon>
        <taxon>Peduoviridae</taxon>
        <taxon>Maltschvirus</taxon>
        <taxon>Maltschvirus maltsch</taxon>
    </lineage>
</organism>
<evidence type="ECO:0000313" key="1">
    <source>
        <dbReference type="EMBL" id="CAB4176251.1"/>
    </source>
</evidence>
<name>A0A6J5SA13_9CAUD</name>
<evidence type="ECO:0000313" key="2">
    <source>
        <dbReference type="EMBL" id="CAB4181540.1"/>
    </source>
</evidence>